<dbReference type="EMBL" id="LMZQ01000050">
    <property type="protein sequence ID" value="KRT13298.1"/>
    <property type="molecule type" value="Genomic_DNA"/>
</dbReference>
<feature type="domain" description="Restriction endonuclease type IV Mrr" evidence="1">
    <location>
        <begin position="7"/>
        <end position="119"/>
    </location>
</feature>
<sequence length="301" mass="34881">MPKEKKDIDWEDYESLIHKIYTELEPTMEVRKNDYIMGRDSKTKRQIDISIRHTIAGHQILMIIQAKKLKRPADINVVGEFSAVIRDVQASKGILICHSGFTKSAKITAAELKIDLCSAHDASKLDWQKEIQIPVIKNSIKVDIKIKHSFIPMGEIGVNGLEIPFPEDSFKAFMSAWENDDIPKAPGEHIFEFKPESLDFSKTNITLKSIIEYKVSHRFHFKFFIPIDYRGLQDYLSETFRPSFMAFKEKIPYLDDGTWKYIKDPTEISISSVYLDIEIMDIGFLKKKLFRIAWKDATEIN</sequence>
<gene>
    <name evidence="2" type="ORF">ASU31_25130</name>
</gene>
<dbReference type="InterPro" id="IPR011856">
    <property type="entry name" value="tRNA_endonuc-like_dom_sf"/>
</dbReference>
<dbReference type="GO" id="GO:0004519">
    <property type="term" value="F:endonuclease activity"/>
    <property type="evidence" value="ECO:0007669"/>
    <property type="project" value="InterPro"/>
</dbReference>
<evidence type="ECO:0000313" key="3">
    <source>
        <dbReference type="Proteomes" id="UP000051950"/>
    </source>
</evidence>
<comment type="caution">
    <text evidence="2">The sequence shown here is derived from an EMBL/GenBank/DDBJ whole genome shotgun (WGS) entry which is preliminary data.</text>
</comment>
<accession>A0A0T5VHE9</accession>
<dbReference type="RefSeq" id="WP_057934992.1">
    <property type="nucleotide sequence ID" value="NZ_LMZQ01000050.1"/>
</dbReference>
<organism evidence="2 3">
    <name type="scientific">Pedobacter ginsenosidimutans</name>
    <dbReference type="NCBI Taxonomy" id="687842"/>
    <lineage>
        <taxon>Bacteria</taxon>
        <taxon>Pseudomonadati</taxon>
        <taxon>Bacteroidota</taxon>
        <taxon>Sphingobacteriia</taxon>
        <taxon>Sphingobacteriales</taxon>
        <taxon>Sphingobacteriaceae</taxon>
        <taxon>Pedobacter</taxon>
    </lineage>
</organism>
<dbReference type="GO" id="GO:0003677">
    <property type="term" value="F:DNA binding"/>
    <property type="evidence" value="ECO:0007669"/>
    <property type="project" value="InterPro"/>
</dbReference>
<protein>
    <recommendedName>
        <fullName evidence="1">Restriction endonuclease type IV Mrr domain-containing protein</fullName>
    </recommendedName>
</protein>
<dbReference type="SUPFAM" id="SSF52980">
    <property type="entry name" value="Restriction endonuclease-like"/>
    <property type="match status" value="1"/>
</dbReference>
<proteinExistence type="predicted"/>
<dbReference type="Gene3D" id="3.40.1350.10">
    <property type="match status" value="1"/>
</dbReference>
<dbReference type="InterPro" id="IPR011335">
    <property type="entry name" value="Restrct_endonuc-II-like"/>
</dbReference>
<dbReference type="Pfam" id="PF04471">
    <property type="entry name" value="Mrr_cat"/>
    <property type="match status" value="1"/>
</dbReference>
<reference evidence="2 3" key="1">
    <citation type="submission" date="2015-11" db="EMBL/GenBank/DDBJ databases">
        <title>Sequence of Pedobacter ginsenosidimutans.</title>
        <authorList>
            <person name="Carson E."/>
            <person name="Keyser V."/>
            <person name="Newman J."/>
            <person name="Miller J."/>
        </authorList>
    </citation>
    <scope>NUCLEOTIDE SEQUENCE [LARGE SCALE GENOMIC DNA]</scope>
    <source>
        <strain evidence="2 3">KACC 14530</strain>
    </source>
</reference>
<dbReference type="AlphaFoldDB" id="A0A0T5VHE9"/>
<evidence type="ECO:0000313" key="2">
    <source>
        <dbReference type="EMBL" id="KRT13298.1"/>
    </source>
</evidence>
<keyword evidence="3" id="KW-1185">Reference proteome</keyword>
<dbReference type="Proteomes" id="UP000051950">
    <property type="component" value="Unassembled WGS sequence"/>
</dbReference>
<name>A0A0T5VHE9_9SPHI</name>
<dbReference type="GO" id="GO:0009307">
    <property type="term" value="P:DNA restriction-modification system"/>
    <property type="evidence" value="ECO:0007669"/>
    <property type="project" value="InterPro"/>
</dbReference>
<evidence type="ECO:0000259" key="1">
    <source>
        <dbReference type="Pfam" id="PF04471"/>
    </source>
</evidence>
<dbReference type="OrthoDB" id="751079at2"/>
<dbReference type="InterPro" id="IPR007560">
    <property type="entry name" value="Restrct_endonuc_IV_Mrr"/>
</dbReference>